<feature type="region of interest" description="Disordered" evidence="1">
    <location>
        <begin position="50"/>
        <end position="71"/>
    </location>
</feature>
<organism evidence="2 3">
    <name type="scientific">Stachybotrys chartarum (strain CBS 109288 / IBT 7711)</name>
    <name type="common">Toxic black mold</name>
    <name type="synonym">Stilbospora chartarum</name>
    <dbReference type="NCBI Taxonomy" id="1280523"/>
    <lineage>
        <taxon>Eukaryota</taxon>
        <taxon>Fungi</taxon>
        <taxon>Dikarya</taxon>
        <taxon>Ascomycota</taxon>
        <taxon>Pezizomycotina</taxon>
        <taxon>Sordariomycetes</taxon>
        <taxon>Hypocreomycetidae</taxon>
        <taxon>Hypocreales</taxon>
        <taxon>Stachybotryaceae</taxon>
        <taxon>Stachybotrys</taxon>
    </lineage>
</organism>
<evidence type="ECO:0000256" key="1">
    <source>
        <dbReference type="SAM" id="MobiDB-lite"/>
    </source>
</evidence>
<evidence type="ECO:0000313" key="2">
    <source>
        <dbReference type="EMBL" id="KEY66696.1"/>
    </source>
</evidence>
<dbReference type="HOGENOM" id="CLU_028988_0_0_1"/>
<evidence type="ECO:0000313" key="3">
    <source>
        <dbReference type="Proteomes" id="UP000028045"/>
    </source>
</evidence>
<reference evidence="2 3" key="1">
    <citation type="journal article" date="2014" name="BMC Genomics">
        <title>Comparative genome sequencing reveals chemotype-specific gene clusters in the toxigenic black mold Stachybotrys.</title>
        <authorList>
            <person name="Semeiks J."/>
            <person name="Borek D."/>
            <person name="Otwinowski Z."/>
            <person name="Grishin N.V."/>
        </authorList>
    </citation>
    <scope>NUCLEOTIDE SEQUENCE [LARGE SCALE GENOMIC DNA]</scope>
    <source>
        <strain evidence="3">CBS 109288 / IBT 7711</strain>
    </source>
</reference>
<feature type="compositionally biased region" description="Polar residues" evidence="1">
    <location>
        <begin position="363"/>
        <end position="389"/>
    </location>
</feature>
<feature type="region of interest" description="Disordered" evidence="1">
    <location>
        <begin position="249"/>
        <end position="282"/>
    </location>
</feature>
<feature type="compositionally biased region" description="Polar residues" evidence="1">
    <location>
        <begin position="52"/>
        <end position="71"/>
    </location>
</feature>
<dbReference type="Proteomes" id="UP000028045">
    <property type="component" value="Unassembled WGS sequence"/>
</dbReference>
<gene>
    <name evidence="2" type="ORF">S7711_10533</name>
</gene>
<name>A0A084AN17_STACB</name>
<accession>A0A084AN17</accession>
<sequence length="637" mass="70560">MWQDWPYTCMLPEINRLGHAESSYRPPAEERAPSTLDKLSRMTPCPGFAGPTASSLTGSPGSLIPSPQQRPSMELRKGAKPNMSRHVLRLRGYTYHLSFESTDGVTPAKLFIRCPQLPFKGNAIDGNHAAALCEIIKFAGVITGLHRTLMPYFLQSSSVLGWIVRQRAREKIGHPKVTAENLDGNVRIWLARKGFAKDADIRELERLAGSLIAYERTQKRIWELSADEVENAKRHCQGVIARHGNRWAELKGGQQQEQRDAAANNHDYSERPMSPRPPDALLPQNDEEQQILLEVGNLRRLREVSGDEVEEIFDEDHVLEVIRHVDSELLGNDGDWDSALDDPVVTEDSEVIGDIAQLHDLENFNSQDDNSDGTSTGGKQSLASESTLNFPYDKKTSTNQKKPPVSGPGAGSRLQPPGQRASDNHGNQPLSKLRPRPTSAGRRAELKAISGPKKQHPGSVRSWRNEGGVFRDKLYEHLVIPTNSHGNFRQICIWDLRLVIPNDLDLGDGLVRVSIEMCAEHLLHPDRWARGATHEDIGGCLCLRILYKTSNRTPSSYTPQSNGKLDVYRANSFVDILLHGASELQLASTPRRFIKSRPGCVPELKSFIGGGYTDIPDPDTGKPVNIVACIRSSGGGN</sequence>
<keyword evidence="3" id="KW-1185">Reference proteome</keyword>
<proteinExistence type="predicted"/>
<feature type="region of interest" description="Disordered" evidence="1">
    <location>
        <begin position="359"/>
        <end position="464"/>
    </location>
</feature>
<dbReference type="EMBL" id="KL648650">
    <property type="protein sequence ID" value="KEY66696.1"/>
    <property type="molecule type" value="Genomic_DNA"/>
</dbReference>
<dbReference type="AlphaFoldDB" id="A0A084AN17"/>
<protein>
    <submittedName>
        <fullName evidence="2">Uncharacterized protein</fullName>
    </submittedName>
</protein>